<feature type="transmembrane region" description="Helical" evidence="6">
    <location>
        <begin position="151"/>
        <end position="175"/>
    </location>
</feature>
<evidence type="ECO:0000256" key="6">
    <source>
        <dbReference type="SAM" id="Phobius"/>
    </source>
</evidence>
<evidence type="ECO:0000256" key="3">
    <source>
        <dbReference type="ARBA" id="ARBA00022692"/>
    </source>
</evidence>
<keyword evidence="5 6" id="KW-0472">Membrane</keyword>
<proteinExistence type="predicted"/>
<evidence type="ECO:0000256" key="4">
    <source>
        <dbReference type="ARBA" id="ARBA00022989"/>
    </source>
</evidence>
<dbReference type="STRING" id="1298598.JCM21714_3969"/>
<feature type="transmembrane region" description="Helical" evidence="6">
    <location>
        <begin position="59"/>
        <end position="80"/>
    </location>
</feature>
<feature type="transmembrane region" description="Helical" evidence="6">
    <location>
        <begin position="196"/>
        <end position="220"/>
    </location>
</feature>
<dbReference type="PANTHER" id="PTHR46795">
    <property type="entry name" value="ABC TRANSPORTER PERMEASE-RELATED-RELATED"/>
    <property type="match status" value="1"/>
</dbReference>
<dbReference type="AlphaFoldDB" id="W4VPU5"/>
<feature type="transmembrane region" description="Helical" evidence="6">
    <location>
        <begin position="280"/>
        <end position="301"/>
    </location>
</feature>
<dbReference type="Proteomes" id="UP000019102">
    <property type="component" value="Unassembled WGS sequence"/>
</dbReference>
<feature type="transmembrane region" description="Helical" evidence="6">
    <location>
        <begin position="20"/>
        <end position="39"/>
    </location>
</feature>
<dbReference type="RefSeq" id="WP_369403614.1">
    <property type="nucleotide sequence ID" value="NZ_BAVS01000031.1"/>
</dbReference>
<dbReference type="GO" id="GO:0005886">
    <property type="term" value="C:plasma membrane"/>
    <property type="evidence" value="ECO:0007669"/>
    <property type="project" value="UniProtKB-SubCell"/>
</dbReference>
<dbReference type="EMBL" id="BAVS01000031">
    <property type="protein sequence ID" value="GAE94779.1"/>
    <property type="molecule type" value="Genomic_DNA"/>
</dbReference>
<keyword evidence="9" id="KW-1185">Reference proteome</keyword>
<evidence type="ECO:0000313" key="8">
    <source>
        <dbReference type="EMBL" id="GAE94779.1"/>
    </source>
</evidence>
<evidence type="ECO:0000256" key="2">
    <source>
        <dbReference type="ARBA" id="ARBA00022475"/>
    </source>
</evidence>
<feature type="domain" description="ABC3 transporter permease C-terminal" evidence="7">
    <location>
        <begin position="62"/>
        <end position="167"/>
    </location>
</feature>
<keyword evidence="2" id="KW-1003">Cell membrane</keyword>
<evidence type="ECO:0000256" key="1">
    <source>
        <dbReference type="ARBA" id="ARBA00004651"/>
    </source>
</evidence>
<keyword evidence="3 6" id="KW-0812">Transmembrane</keyword>
<sequence length="410" mass="46292">MTFPQFAYKNITRNLRAYLAFYLSSSFAVMIFFMFAMFIFHPALETGYMNNIAKKGMVFAEWVIFVFSILFVLYSVSAFLKTRKSEFGILTIQGASPKQLRLLITLENVFIGLASIVTGIIGGTVLAKLFFTAGSYIVEMEPLELYFPLKALGITIGGVFLPLFVLISQFTLFIIHSEEVVSLLKGSVKPKREPKPSIPFSILGMMFLGGGFGLALFAGIDIGSAVIITVCTVIGTYLFYSQLSVWVLKLLKRNKKFYRKGTNLLWISDLMYRVKDNARLFFIVSIVSAVAFTATGTLATYKSMFTTEDSLYEMEFLSYSSNKDENEQLTYIQQQFEQKNIDYEQSKFKAIETGQGSSNYPVLVLSYKDGMKILPELKTPKLEEGKGGFTLGKQNEKDIQYSKIIRQTYN</sequence>
<keyword evidence="4 6" id="KW-1133">Transmembrane helix</keyword>
<protein>
    <submittedName>
        <fullName evidence="8">ABC transporter permease protein YvcS</fullName>
    </submittedName>
</protein>
<reference evidence="8 9" key="1">
    <citation type="journal article" date="2014" name="Genome Announc.">
        <title>Draft Genome Sequence of the Boron-Tolerant and Moderately Halotolerant Bacterium Gracilibacillus boraciitolerans JCM 21714T.</title>
        <authorList>
            <person name="Ahmed I."/>
            <person name="Oshima K."/>
            <person name="Suda W."/>
            <person name="Kitamura K."/>
            <person name="Iida T."/>
            <person name="Ohmori Y."/>
            <person name="Fujiwara T."/>
            <person name="Hattori M."/>
            <person name="Ohkuma M."/>
        </authorList>
    </citation>
    <scope>NUCLEOTIDE SEQUENCE [LARGE SCALE GENOMIC DNA]</scope>
    <source>
        <strain evidence="8 9">JCM 21714</strain>
    </source>
</reference>
<feature type="transmembrane region" description="Helical" evidence="6">
    <location>
        <begin position="226"/>
        <end position="251"/>
    </location>
</feature>
<dbReference type="InterPro" id="IPR052536">
    <property type="entry name" value="ABC-4_Integral_Memb_Prot"/>
</dbReference>
<organism evidence="8 9">
    <name type="scientific">Gracilibacillus boraciitolerans JCM 21714</name>
    <dbReference type="NCBI Taxonomy" id="1298598"/>
    <lineage>
        <taxon>Bacteria</taxon>
        <taxon>Bacillati</taxon>
        <taxon>Bacillota</taxon>
        <taxon>Bacilli</taxon>
        <taxon>Bacillales</taxon>
        <taxon>Bacillaceae</taxon>
        <taxon>Gracilibacillus</taxon>
    </lineage>
</organism>
<dbReference type="InterPro" id="IPR003838">
    <property type="entry name" value="ABC3_permease_C"/>
</dbReference>
<comment type="caution">
    <text evidence="8">The sequence shown here is derived from an EMBL/GenBank/DDBJ whole genome shotgun (WGS) entry which is preliminary data.</text>
</comment>
<evidence type="ECO:0000259" key="7">
    <source>
        <dbReference type="Pfam" id="PF02687"/>
    </source>
</evidence>
<name>W4VPU5_9BACI</name>
<dbReference type="Pfam" id="PF02687">
    <property type="entry name" value="FtsX"/>
    <property type="match status" value="1"/>
</dbReference>
<comment type="subcellular location">
    <subcellularLocation>
        <location evidence="1">Cell membrane</location>
        <topology evidence="1">Multi-pass membrane protein</topology>
    </subcellularLocation>
</comment>
<accession>W4VPU5</accession>
<feature type="transmembrane region" description="Helical" evidence="6">
    <location>
        <begin position="109"/>
        <end position="131"/>
    </location>
</feature>
<dbReference type="eggNOG" id="COG0577">
    <property type="taxonomic scope" value="Bacteria"/>
</dbReference>
<gene>
    <name evidence="8" type="ORF">JCM21714_3969</name>
</gene>
<evidence type="ECO:0000313" key="9">
    <source>
        <dbReference type="Proteomes" id="UP000019102"/>
    </source>
</evidence>
<evidence type="ECO:0000256" key="5">
    <source>
        <dbReference type="ARBA" id="ARBA00023136"/>
    </source>
</evidence>
<dbReference type="PANTHER" id="PTHR46795:SF2">
    <property type="entry name" value="ABC TRANSPORTER, PERMEASE PROTEIN"/>
    <property type="match status" value="1"/>
</dbReference>